<feature type="region of interest" description="Disordered" evidence="1">
    <location>
        <begin position="172"/>
        <end position="191"/>
    </location>
</feature>
<feature type="domain" description="C2H2-type" evidence="2">
    <location>
        <begin position="347"/>
        <end position="368"/>
    </location>
</feature>
<dbReference type="EMBL" id="MG777472">
    <property type="protein sequence ID" value="AUW30770.1"/>
    <property type="molecule type" value="Genomic_DNA"/>
</dbReference>
<organism evidence="3">
    <name type="scientific">Cladonia uncialis subsp. uncialis</name>
    <dbReference type="NCBI Taxonomy" id="180999"/>
    <lineage>
        <taxon>Eukaryota</taxon>
        <taxon>Fungi</taxon>
        <taxon>Dikarya</taxon>
        <taxon>Ascomycota</taxon>
        <taxon>Pezizomycotina</taxon>
        <taxon>Lecanoromycetes</taxon>
        <taxon>OSLEUM clade</taxon>
        <taxon>Lecanoromycetidae</taxon>
        <taxon>Lecanorales</taxon>
        <taxon>Lecanorineae</taxon>
        <taxon>Cladoniaceae</taxon>
        <taxon>Cladonia</taxon>
    </lineage>
</organism>
<evidence type="ECO:0000259" key="2">
    <source>
        <dbReference type="PROSITE" id="PS00028"/>
    </source>
</evidence>
<protein>
    <recommendedName>
        <fullName evidence="2">C2H2-type domain-containing protein</fullName>
    </recommendedName>
</protein>
<accession>A0A2K9YD79</accession>
<evidence type="ECO:0000256" key="1">
    <source>
        <dbReference type="SAM" id="MobiDB-lite"/>
    </source>
</evidence>
<reference evidence="3" key="1">
    <citation type="submission" date="2017-12" db="EMBL/GenBank/DDBJ databases">
        <title>Genome Sequencing Reveals a Rich Biosynthetic Potential.</title>
        <authorList>
            <person name="Bertrand R.L."/>
            <person name="Abdel-Hameed M.E."/>
            <person name="Sorensen J.L."/>
        </authorList>
    </citation>
    <scope>NUCLEOTIDE SEQUENCE</scope>
</reference>
<dbReference type="PROSITE" id="PS00028">
    <property type="entry name" value="ZINC_FINGER_C2H2_1"/>
    <property type="match status" value="1"/>
</dbReference>
<name>A0A2K9YD79_CLAUC</name>
<proteinExistence type="predicted"/>
<evidence type="ECO:0000313" key="3">
    <source>
        <dbReference type="EMBL" id="AUW30770.1"/>
    </source>
</evidence>
<dbReference type="AlphaFoldDB" id="A0A2K9YD79"/>
<dbReference type="InterPro" id="IPR013087">
    <property type="entry name" value="Znf_C2H2_type"/>
</dbReference>
<sequence length="725" mass="80628">MNNPRRMECADGVDTVRDGRLLAQPPATPFSLSQRFSLPRRTRRPVAASTSTRSPIITSSNVAWKPPRPTSAQQRALSSLATFDPAEVIAWLKILRCLAPGYQHHGGPAPLTALELTAASELKDCEQDWLLFWLKSAKSAILATSAAITQPLPAPQTPLLSYTPDSRHVSHAFEKASSRSTHKSSTSFNPSSVFSLPTATSTLSDVTSCSQTSTIEQESSTPSRSGSHLHWCTVCEHPKAIKTCDGWKRHMNEHETVYLCMPNGSASLTESQPQCCFCDAPNPDAKHMTIHDVSKCHGENGKPNSYTRKTNFIKHLEGVHNASSACASRLAEEWRYSHINERKFFSCGFCIRFFSMLKELNNHIDLEHWSQHQQLADWNNNKVIQGLLLRPAVMELWEQSLMSYGIDPVLDTEPQWHPSVVKDVQLRLEVDKESPAALVDRAFKQSSYFQTFQTQRPLIDSLEPSDGYMEVDGHPSGPQTAFSGMRVSKLNANDHLSNARSNFRPRSSDEYSADVCHEDNTSFASDLASVEYDQAMGNIESYQGTSCTVQQDMGHYGQNNQLDLLDLQWSNTGSTMSDDTTCAAGPWSLYTPLERQRQASIYGTNDFRYPLEPDSGGMPLVVTTSASGYEPNLSSPANANMTEDSSLQESGPNIYINAPVRRKSRMSGLTIGSKRRLSGSRTELPCDSEINSAIIANAEELSPYHHPDDHLRRRRRIEGYNTYNS</sequence>